<comment type="similarity">
    <text evidence="8 9">Belongs to the TonB-dependent receptor family.</text>
</comment>
<evidence type="ECO:0000256" key="2">
    <source>
        <dbReference type="ARBA" id="ARBA00022448"/>
    </source>
</evidence>
<dbReference type="Proteomes" id="UP000056419">
    <property type="component" value="Unassembled WGS sequence"/>
</dbReference>
<dbReference type="STRING" id="46506.AA415_01193"/>
<comment type="caution">
    <text evidence="13">The sequence shown here is derived from an EMBL/GenBank/DDBJ whole genome shotgun (WGS) entry which is preliminary data.</text>
</comment>
<dbReference type="PATRIC" id="fig|46506.5.peg.1275"/>
<evidence type="ECO:0000256" key="10">
    <source>
        <dbReference type="SAM" id="MobiDB-lite"/>
    </source>
</evidence>
<evidence type="ECO:0000256" key="5">
    <source>
        <dbReference type="ARBA" id="ARBA00023077"/>
    </source>
</evidence>
<keyword evidence="13" id="KW-0675">Receptor</keyword>
<evidence type="ECO:0000256" key="3">
    <source>
        <dbReference type="ARBA" id="ARBA00022452"/>
    </source>
</evidence>
<dbReference type="InterPro" id="IPR039426">
    <property type="entry name" value="TonB-dep_rcpt-like"/>
</dbReference>
<dbReference type="InterPro" id="IPR008969">
    <property type="entry name" value="CarboxyPept-like_regulatory"/>
</dbReference>
<reference evidence="13 14" key="1">
    <citation type="journal article" date="2016" name="BMC Genomics">
        <title>Type VI secretion systems of human gut Bacteroidales segregate into three genetic architectures, two of which are contained on mobile genetic elements.</title>
        <authorList>
            <person name="Coyne M.J."/>
            <person name="Roelofs K.G."/>
            <person name="Comstock L.E."/>
        </authorList>
    </citation>
    <scope>NUCLEOTIDE SEQUENCE [LARGE SCALE GENOMIC DNA]</scope>
    <source>
        <strain evidence="13 14">CL09T03C01</strain>
    </source>
</reference>
<evidence type="ECO:0000256" key="1">
    <source>
        <dbReference type="ARBA" id="ARBA00004571"/>
    </source>
</evidence>
<keyword evidence="5 9" id="KW-0798">TonB box</keyword>
<dbReference type="InterPro" id="IPR023997">
    <property type="entry name" value="TonB-dep_OMP_SusC/RagA_CS"/>
</dbReference>
<dbReference type="AlphaFoldDB" id="A0A108TA18"/>
<name>A0A108TA18_BACSE</name>
<dbReference type="GO" id="GO:0009279">
    <property type="term" value="C:cell outer membrane"/>
    <property type="evidence" value="ECO:0007669"/>
    <property type="project" value="UniProtKB-SubCell"/>
</dbReference>
<evidence type="ECO:0000313" key="13">
    <source>
        <dbReference type="EMBL" id="KWR56123.1"/>
    </source>
</evidence>
<accession>A0A108TA18</accession>
<dbReference type="SUPFAM" id="SSF49464">
    <property type="entry name" value="Carboxypeptidase regulatory domain-like"/>
    <property type="match status" value="1"/>
</dbReference>
<keyword evidence="7 8" id="KW-0998">Cell outer membrane</keyword>
<dbReference type="InterPro" id="IPR036942">
    <property type="entry name" value="Beta-barrel_TonB_sf"/>
</dbReference>
<dbReference type="Pfam" id="PF07715">
    <property type="entry name" value="Plug"/>
    <property type="match status" value="1"/>
</dbReference>
<dbReference type="FunFam" id="2.170.130.10:FF:000008">
    <property type="entry name" value="SusC/RagA family TonB-linked outer membrane protein"/>
    <property type="match status" value="1"/>
</dbReference>
<dbReference type="Pfam" id="PF13715">
    <property type="entry name" value="CarbopepD_reg_2"/>
    <property type="match status" value="1"/>
</dbReference>
<protein>
    <submittedName>
        <fullName evidence="13">Putative outer membrane receptor protein, mostly for Fe transport</fullName>
    </submittedName>
</protein>
<keyword evidence="14" id="KW-1185">Reference proteome</keyword>
<sequence>MKFNLFSSKSRVRQFCLTMLCLFLFQGVIAQNKMLVGTVVDELGETLIGVSVLNKTTGEGTITAIDGSFSLSGKQNDLIQFSYIGYASVDYVVKQEENIRVVLKEDTQNLEEVVVVGYSAQKKSSLTGAIAPVNMDDMEKRRVATVSQALQGQVAGVQITQSTGAPGDDISMLIRGEGTIGNNSPLYIIDGVPSRTMTFLNPSDISSITVLKDASAAAVYGSRASGGVVVITTKEGEVGKGHLELNYYYGIQKVANLPRMLNTQQYMDVQEIAWNNASYEGSNPYTIDKKRTDLADTDWLDELFTLGQTHNIQATMSGGSKGVNYLLSAGYISQDGIVVYDNDRYRRFSLRSNINAKYYDRLNIGANVQLTYSIQDKLNSKGDAPGIIRHAMLRPSVLSVYKDVNDPTYKANDPFTDLPFYKNNDRNGGWESSKYEWTSNPIALAYYTDDKRSQYTTFGNVFAEYEFLQDHSLKFKTNLGIDLNLYHNKAFNQNFGDDDGSGSDVDKGLGRQNRPSNLDESRGESFTLTWNNTLSYAKQFERHNINAVAGTEFISNYESSIGASRQRYDYTNDTFRYLDFGGTESDIWNSGSGSEWALMSVFASATYVYDNRYMITGNFRADASSRFASNHAWGFFPSVSAGWKMSEEKFLKNISWLSDLKLRGSWGQLGNQEIDNYTFMTLLKKDGDKYVISRYGNPDLKWETSEQWNVGVDLGILRNKLYLSADYFMKTTSDILLPISLPSYVGSVSPTIVNAGTVRNKGFELSLTYRDKVGDFNYSINGNIATLDNKVLKLHPNLPNIDGKVTRTTVGQPLNAYYGFVMEGIYQNEAEINEQLYATDNPTVQPGDIRFKDLDNNGKIDDNDRDFLGSPIPRFTYGFTLNGEYKGFNFSMLFHGVQDVQHFNDLKKILNYDTRPFNHTTEMLGYWHGEGTSNSIPRPSFTDNGGSRISSIFVEDASFFRLKNVELGYSFAKLLKKINSPISDLKIYVSAENLFTVTSYSGLDPESTDLIDYGTYPQARSFLFGVNVKF</sequence>
<dbReference type="PROSITE" id="PS52016">
    <property type="entry name" value="TONB_DEPENDENT_REC_3"/>
    <property type="match status" value="1"/>
</dbReference>
<dbReference type="SUPFAM" id="SSF56935">
    <property type="entry name" value="Porins"/>
    <property type="match status" value="1"/>
</dbReference>
<dbReference type="Gene3D" id="2.40.170.20">
    <property type="entry name" value="TonB-dependent receptor, beta-barrel domain"/>
    <property type="match status" value="1"/>
</dbReference>
<evidence type="ECO:0000313" key="14">
    <source>
        <dbReference type="Proteomes" id="UP000056419"/>
    </source>
</evidence>
<feature type="domain" description="TonB-dependent receptor plug" evidence="12">
    <location>
        <begin position="123"/>
        <end position="228"/>
    </location>
</feature>
<dbReference type="EMBL" id="LRGC01000004">
    <property type="protein sequence ID" value="KWR56123.1"/>
    <property type="molecule type" value="Genomic_DNA"/>
</dbReference>
<keyword evidence="6 8" id="KW-0472">Membrane</keyword>
<evidence type="ECO:0000256" key="7">
    <source>
        <dbReference type="ARBA" id="ARBA00023237"/>
    </source>
</evidence>
<evidence type="ECO:0000256" key="6">
    <source>
        <dbReference type="ARBA" id="ARBA00023136"/>
    </source>
</evidence>
<dbReference type="InterPro" id="IPR023996">
    <property type="entry name" value="TonB-dep_OMP_SusC/RagA"/>
</dbReference>
<dbReference type="RefSeq" id="WP_082709271.1">
    <property type="nucleotide sequence ID" value="NZ_LRGC01000004.1"/>
</dbReference>
<dbReference type="Gene3D" id="2.170.130.10">
    <property type="entry name" value="TonB-dependent receptor, plug domain"/>
    <property type="match status" value="1"/>
</dbReference>
<dbReference type="NCBIfam" id="TIGR04056">
    <property type="entry name" value="OMP_RagA_SusC"/>
    <property type="match status" value="1"/>
</dbReference>
<proteinExistence type="inferred from homology"/>
<feature type="domain" description="TonB-dependent receptor-like beta-barrel" evidence="11">
    <location>
        <begin position="420"/>
        <end position="885"/>
    </location>
</feature>
<dbReference type="InterPro" id="IPR000531">
    <property type="entry name" value="Beta-barrel_TonB"/>
</dbReference>
<evidence type="ECO:0000256" key="9">
    <source>
        <dbReference type="RuleBase" id="RU003357"/>
    </source>
</evidence>
<evidence type="ECO:0000259" key="11">
    <source>
        <dbReference type="Pfam" id="PF00593"/>
    </source>
</evidence>
<organism evidence="13 14">
    <name type="scientific">Bacteroides stercoris</name>
    <dbReference type="NCBI Taxonomy" id="46506"/>
    <lineage>
        <taxon>Bacteria</taxon>
        <taxon>Pseudomonadati</taxon>
        <taxon>Bacteroidota</taxon>
        <taxon>Bacteroidia</taxon>
        <taxon>Bacteroidales</taxon>
        <taxon>Bacteroidaceae</taxon>
        <taxon>Bacteroides</taxon>
    </lineage>
</organism>
<dbReference type="InterPro" id="IPR037066">
    <property type="entry name" value="Plug_dom_sf"/>
</dbReference>
<dbReference type="Pfam" id="PF00593">
    <property type="entry name" value="TonB_dep_Rec_b-barrel"/>
    <property type="match status" value="1"/>
</dbReference>
<gene>
    <name evidence="13" type="primary">cirA_3</name>
    <name evidence="13" type="ORF">AA415_01193</name>
</gene>
<keyword evidence="4 8" id="KW-0812">Transmembrane</keyword>
<evidence type="ECO:0000259" key="12">
    <source>
        <dbReference type="Pfam" id="PF07715"/>
    </source>
</evidence>
<comment type="subcellular location">
    <subcellularLocation>
        <location evidence="1 8">Cell outer membrane</location>
        <topology evidence="1 8">Multi-pass membrane protein</topology>
    </subcellularLocation>
</comment>
<evidence type="ECO:0000256" key="4">
    <source>
        <dbReference type="ARBA" id="ARBA00022692"/>
    </source>
</evidence>
<keyword evidence="3 8" id="KW-1134">Transmembrane beta strand</keyword>
<keyword evidence="2 8" id="KW-0813">Transport</keyword>
<dbReference type="InterPro" id="IPR012910">
    <property type="entry name" value="Plug_dom"/>
</dbReference>
<evidence type="ECO:0000256" key="8">
    <source>
        <dbReference type="PROSITE-ProRule" id="PRU01360"/>
    </source>
</evidence>
<dbReference type="NCBIfam" id="TIGR04057">
    <property type="entry name" value="SusC_RagA_signa"/>
    <property type="match status" value="1"/>
</dbReference>
<feature type="region of interest" description="Disordered" evidence="10">
    <location>
        <begin position="501"/>
        <end position="523"/>
    </location>
</feature>